<protein>
    <recommendedName>
        <fullName evidence="2">Histidine kinase domain-containing protein</fullName>
    </recommendedName>
</protein>
<dbReference type="Pfam" id="PF02518">
    <property type="entry name" value="HATPase_c"/>
    <property type="match status" value="1"/>
</dbReference>
<dbReference type="InterPro" id="IPR005467">
    <property type="entry name" value="His_kinase_dom"/>
</dbReference>
<proteinExistence type="predicted"/>
<evidence type="ECO:0000256" key="1">
    <source>
        <dbReference type="SAM" id="Phobius"/>
    </source>
</evidence>
<dbReference type="GO" id="GO:0016020">
    <property type="term" value="C:membrane"/>
    <property type="evidence" value="ECO:0007669"/>
    <property type="project" value="InterPro"/>
</dbReference>
<gene>
    <name evidence="3" type="ORF">GCM10017044_26570</name>
</gene>
<evidence type="ECO:0000313" key="3">
    <source>
        <dbReference type="EMBL" id="GHF29943.1"/>
    </source>
</evidence>
<dbReference type="SUPFAM" id="SSF55874">
    <property type="entry name" value="ATPase domain of HSP90 chaperone/DNA topoisomerase II/histidine kinase"/>
    <property type="match status" value="1"/>
</dbReference>
<accession>A0A919EAD3</accession>
<sequence length="405" mass="45708">MQVLEKVENMVGDQEIPVHNAPSEEELVAPLSRMGSPLLVDSDFDGDDSMLSGFFGNRNRTFWTFQAFGWLGYCLVRVFHGMTVGFELSVYIQFILLSAVVGLSLSLVMRQLYRLVRDRQIILVLFTALFISAGMGLLFSTIETFIAPFFGWQPAQGFARFGNAMFDSTVLFAWSAIYFGYHFYEGYQQQQKQLLKATAMAHQAQLKMLRYQLNPHFLFNTLNAISTLVLEREVKDANQMLTKLSSFLRYTLVNQPTQRISLEQELYALGLYLDIERVRFQDRLQIDYDIDENAKSSLIPSLLLQPLIENAIKYAIAPSIDGGKLSVKASVNGRYLTITLKDNGPGLQDPENIKTKSGSGVGIANTKERLMQIYGSDHAFHVVNLSPSGLGITIEIPCEREHREP</sequence>
<comment type="caution">
    <text evidence="3">The sequence shown here is derived from an EMBL/GenBank/DDBJ whole genome shotgun (WGS) entry which is preliminary data.</text>
</comment>
<dbReference type="InterPro" id="IPR003594">
    <property type="entry name" value="HATPase_dom"/>
</dbReference>
<keyword evidence="1" id="KW-1133">Transmembrane helix</keyword>
<dbReference type="PANTHER" id="PTHR34220">
    <property type="entry name" value="SENSOR HISTIDINE KINASE YPDA"/>
    <property type="match status" value="1"/>
</dbReference>
<keyword evidence="4" id="KW-1185">Reference proteome</keyword>
<feature type="transmembrane region" description="Helical" evidence="1">
    <location>
        <begin position="121"/>
        <end position="152"/>
    </location>
</feature>
<feature type="transmembrane region" description="Helical" evidence="1">
    <location>
        <begin position="62"/>
        <end position="82"/>
    </location>
</feature>
<dbReference type="InterPro" id="IPR036890">
    <property type="entry name" value="HATPase_C_sf"/>
</dbReference>
<dbReference type="PANTHER" id="PTHR34220:SF7">
    <property type="entry name" value="SENSOR HISTIDINE KINASE YPDA"/>
    <property type="match status" value="1"/>
</dbReference>
<dbReference type="InterPro" id="IPR010559">
    <property type="entry name" value="Sig_transdc_His_kin_internal"/>
</dbReference>
<dbReference type="GO" id="GO:0000155">
    <property type="term" value="F:phosphorelay sensor kinase activity"/>
    <property type="evidence" value="ECO:0007669"/>
    <property type="project" value="InterPro"/>
</dbReference>
<reference evidence="3" key="2">
    <citation type="submission" date="2020-09" db="EMBL/GenBank/DDBJ databases">
        <authorList>
            <person name="Sun Q."/>
            <person name="Kim S."/>
        </authorList>
    </citation>
    <scope>NUCLEOTIDE SEQUENCE</scope>
    <source>
        <strain evidence="3">KCTC 42590</strain>
    </source>
</reference>
<evidence type="ECO:0000259" key="2">
    <source>
        <dbReference type="PROSITE" id="PS50109"/>
    </source>
</evidence>
<keyword evidence="1" id="KW-0472">Membrane</keyword>
<dbReference type="PROSITE" id="PS50109">
    <property type="entry name" value="HIS_KIN"/>
    <property type="match status" value="1"/>
</dbReference>
<reference evidence="3" key="1">
    <citation type="journal article" date="2014" name="Int. J. Syst. Evol. Microbiol.">
        <title>Complete genome sequence of Corynebacterium casei LMG S-19264T (=DSM 44701T), isolated from a smear-ripened cheese.</title>
        <authorList>
            <consortium name="US DOE Joint Genome Institute (JGI-PGF)"/>
            <person name="Walter F."/>
            <person name="Albersmeier A."/>
            <person name="Kalinowski J."/>
            <person name="Ruckert C."/>
        </authorList>
    </citation>
    <scope>NUCLEOTIDE SEQUENCE</scope>
    <source>
        <strain evidence="3">KCTC 42590</strain>
    </source>
</reference>
<feature type="transmembrane region" description="Helical" evidence="1">
    <location>
        <begin position="88"/>
        <end position="109"/>
    </location>
</feature>
<organism evidence="3 4">
    <name type="scientific">Kordiimonas sediminis</name>
    <dbReference type="NCBI Taxonomy" id="1735581"/>
    <lineage>
        <taxon>Bacteria</taxon>
        <taxon>Pseudomonadati</taxon>
        <taxon>Pseudomonadota</taxon>
        <taxon>Alphaproteobacteria</taxon>
        <taxon>Kordiimonadales</taxon>
        <taxon>Kordiimonadaceae</taxon>
        <taxon>Kordiimonas</taxon>
    </lineage>
</organism>
<dbReference type="EMBL" id="BNCI01000002">
    <property type="protein sequence ID" value="GHF29943.1"/>
    <property type="molecule type" value="Genomic_DNA"/>
</dbReference>
<dbReference type="RefSeq" id="WP_191253745.1">
    <property type="nucleotide sequence ID" value="NZ_BNCI01000002.1"/>
</dbReference>
<keyword evidence="1" id="KW-0812">Transmembrane</keyword>
<feature type="domain" description="Histidine kinase" evidence="2">
    <location>
        <begin position="303"/>
        <end position="400"/>
    </location>
</feature>
<dbReference type="Pfam" id="PF06580">
    <property type="entry name" value="His_kinase"/>
    <property type="match status" value="1"/>
</dbReference>
<dbReference type="Proteomes" id="UP000630923">
    <property type="component" value="Unassembled WGS sequence"/>
</dbReference>
<name>A0A919EAD3_9PROT</name>
<evidence type="ECO:0000313" key="4">
    <source>
        <dbReference type="Proteomes" id="UP000630923"/>
    </source>
</evidence>
<dbReference type="Gene3D" id="3.30.565.10">
    <property type="entry name" value="Histidine kinase-like ATPase, C-terminal domain"/>
    <property type="match status" value="1"/>
</dbReference>
<dbReference type="InterPro" id="IPR050640">
    <property type="entry name" value="Bact_2-comp_sensor_kinase"/>
</dbReference>
<feature type="transmembrane region" description="Helical" evidence="1">
    <location>
        <begin position="164"/>
        <end position="184"/>
    </location>
</feature>
<dbReference type="AlphaFoldDB" id="A0A919EAD3"/>
<dbReference type="SMART" id="SM00387">
    <property type="entry name" value="HATPase_c"/>
    <property type="match status" value="1"/>
</dbReference>